<dbReference type="Pfam" id="PF02817">
    <property type="entry name" value="E3_binding"/>
    <property type="match status" value="1"/>
</dbReference>
<dbReference type="InterPro" id="IPR036625">
    <property type="entry name" value="E3-bd_dom_sf"/>
</dbReference>
<protein>
    <submittedName>
        <fullName evidence="6">Alpha/beta fold hydrolase</fullName>
    </submittedName>
</protein>
<dbReference type="Proteomes" id="UP001165306">
    <property type="component" value="Unassembled WGS sequence"/>
</dbReference>
<dbReference type="InterPro" id="IPR029058">
    <property type="entry name" value="AB_hydrolase_fold"/>
</dbReference>
<dbReference type="Pfam" id="PF00364">
    <property type="entry name" value="Biotin_lipoyl"/>
    <property type="match status" value="1"/>
</dbReference>
<organism evidence="6 7">
    <name type="scientific">Thermalbibacter longus</name>
    <dbReference type="NCBI Taxonomy" id="2951981"/>
    <lineage>
        <taxon>Bacteria</taxon>
        <taxon>Pseudomonadati</taxon>
        <taxon>Thermomicrobiota</taxon>
        <taxon>Thermomicrobia</taxon>
        <taxon>Thermomicrobiales</taxon>
        <taxon>Thermomicrobiaceae</taxon>
        <taxon>Thermalbibacter</taxon>
    </lineage>
</organism>
<dbReference type="SUPFAM" id="SSF47005">
    <property type="entry name" value="Peripheral subunit-binding domain of 2-oxo acid dehydrogenase complex"/>
    <property type="match status" value="1"/>
</dbReference>
<dbReference type="InterPro" id="IPR051411">
    <property type="entry name" value="Polyketide_trans_af380"/>
</dbReference>
<evidence type="ECO:0000313" key="7">
    <source>
        <dbReference type="Proteomes" id="UP001165306"/>
    </source>
</evidence>
<evidence type="ECO:0000256" key="1">
    <source>
        <dbReference type="ARBA" id="ARBA00001938"/>
    </source>
</evidence>
<dbReference type="GO" id="GO:0016787">
    <property type="term" value="F:hydrolase activity"/>
    <property type="evidence" value="ECO:0007669"/>
    <property type="project" value="UniProtKB-KW"/>
</dbReference>
<dbReference type="GO" id="GO:0016746">
    <property type="term" value="F:acyltransferase activity"/>
    <property type="evidence" value="ECO:0007669"/>
    <property type="project" value="InterPro"/>
</dbReference>
<dbReference type="Gene3D" id="2.40.50.100">
    <property type="match status" value="1"/>
</dbReference>
<dbReference type="PANTHER" id="PTHR47751:SF2">
    <property type="entry name" value="DLTD N-TERMINAL DOMAIN PROTEIN (AFU_ORTHOLOGUE AFUA_8G00380)-RELATED"/>
    <property type="match status" value="1"/>
</dbReference>
<dbReference type="PROSITE" id="PS51826">
    <property type="entry name" value="PSBD"/>
    <property type="match status" value="1"/>
</dbReference>
<dbReference type="SUPFAM" id="SSF53474">
    <property type="entry name" value="alpha/beta-Hydrolases"/>
    <property type="match status" value="1"/>
</dbReference>
<dbReference type="Gene3D" id="1.10.10.800">
    <property type="match status" value="1"/>
</dbReference>
<dbReference type="SUPFAM" id="SSF51230">
    <property type="entry name" value="Single hybrid motif"/>
    <property type="match status" value="1"/>
</dbReference>
<dbReference type="PANTHER" id="PTHR47751">
    <property type="entry name" value="SUPERFAMILY HYDROLASE, PUTATIVE (AFU_ORTHOLOGUE AFUA_2G16580)-RELATED"/>
    <property type="match status" value="1"/>
</dbReference>
<dbReference type="Pfam" id="PF02129">
    <property type="entry name" value="Peptidase_S15"/>
    <property type="match status" value="1"/>
</dbReference>
<dbReference type="InterPro" id="IPR000089">
    <property type="entry name" value="Biotin_lipoyl"/>
</dbReference>
<evidence type="ECO:0000259" key="5">
    <source>
        <dbReference type="PROSITE" id="PS51826"/>
    </source>
</evidence>
<dbReference type="PROSITE" id="PS50968">
    <property type="entry name" value="BIOTINYL_LIPOYL"/>
    <property type="match status" value="1"/>
</dbReference>
<evidence type="ECO:0000259" key="4">
    <source>
        <dbReference type="PROSITE" id="PS50968"/>
    </source>
</evidence>
<dbReference type="RefSeq" id="WP_284055739.1">
    <property type="nucleotide sequence ID" value="NZ_JAMSLR010000001.1"/>
</dbReference>
<dbReference type="PRINTS" id="PR00111">
    <property type="entry name" value="ABHYDROLASE"/>
</dbReference>
<evidence type="ECO:0000256" key="2">
    <source>
        <dbReference type="ARBA" id="ARBA00007317"/>
    </source>
</evidence>
<proteinExistence type="inferred from homology"/>
<dbReference type="Gene3D" id="3.40.50.1820">
    <property type="entry name" value="alpha/beta hydrolase"/>
    <property type="match status" value="1"/>
</dbReference>
<dbReference type="AlphaFoldDB" id="A0AA41WDA5"/>
<dbReference type="EMBL" id="JAMSLR010000001">
    <property type="protein sequence ID" value="MCM8747958.1"/>
    <property type="molecule type" value="Genomic_DNA"/>
</dbReference>
<dbReference type="InterPro" id="IPR000073">
    <property type="entry name" value="AB_hydrolase_1"/>
</dbReference>
<dbReference type="InterPro" id="IPR000383">
    <property type="entry name" value="Xaa-Pro-like_dom"/>
</dbReference>
<dbReference type="CDD" id="cd06849">
    <property type="entry name" value="lipoyl_domain"/>
    <property type="match status" value="1"/>
</dbReference>
<dbReference type="InterPro" id="IPR011053">
    <property type="entry name" value="Single_hybrid_motif"/>
</dbReference>
<dbReference type="Gene3D" id="4.10.320.10">
    <property type="entry name" value="E3-binding domain"/>
    <property type="match status" value="1"/>
</dbReference>
<comment type="caution">
    <text evidence="6">The sequence shown here is derived from an EMBL/GenBank/DDBJ whole genome shotgun (WGS) entry which is preliminary data.</text>
</comment>
<reference evidence="6" key="1">
    <citation type="submission" date="2022-06" db="EMBL/GenBank/DDBJ databases">
        <title>CFH 74404 Thermomicrobiaceae sp.</title>
        <authorList>
            <person name="Ming H."/>
            <person name="Li W.-J."/>
            <person name="Zhao Z."/>
        </authorList>
    </citation>
    <scope>NUCLEOTIDE SEQUENCE</scope>
    <source>
        <strain evidence="6">CFH 74404</strain>
    </source>
</reference>
<evidence type="ECO:0000256" key="3">
    <source>
        <dbReference type="ARBA" id="ARBA00022823"/>
    </source>
</evidence>
<evidence type="ECO:0000313" key="6">
    <source>
        <dbReference type="EMBL" id="MCM8747958.1"/>
    </source>
</evidence>
<feature type="domain" description="Peripheral subunit-binding (PSBD)" evidence="5">
    <location>
        <begin position="123"/>
        <end position="160"/>
    </location>
</feature>
<name>A0AA41WDA5_9BACT</name>
<gene>
    <name evidence="6" type="ORF">NET02_02230</name>
</gene>
<keyword evidence="6" id="KW-0378">Hydrolase</keyword>
<comment type="similarity">
    <text evidence="2">Belongs to the 2-oxoacid dehydrogenase family.</text>
</comment>
<comment type="cofactor">
    <cofactor evidence="1">
        <name>(R)-lipoate</name>
        <dbReference type="ChEBI" id="CHEBI:83088"/>
    </cofactor>
</comment>
<keyword evidence="3" id="KW-0450">Lipoyl</keyword>
<feature type="domain" description="Lipoyl-binding" evidence="4">
    <location>
        <begin position="2"/>
        <end position="77"/>
    </location>
</feature>
<accession>A0AA41WDA5</accession>
<keyword evidence="7" id="KW-1185">Reference proteome</keyword>
<dbReference type="InterPro" id="IPR004167">
    <property type="entry name" value="PSBD"/>
</dbReference>
<dbReference type="InterPro" id="IPR003016">
    <property type="entry name" value="2-oxoA_DH_lipoyl-BS"/>
</dbReference>
<sequence length="473" mass="51044">MATVVVMPKLGLTMTEGRVGKWLKQPGEPVRQGEPLLEVETEKITIELEAPETGVLKHVLAPEGATLPVAAPVAVVAAPEEEVDLSLLTSGATFAAEPVAAEATAISAPASIPTVPSGGAQVVATPAARKLAREHGIDLARVRGTGPGGRITYEDVERAIADRGQAAAFPRGQLVTFYSDGLRLAGELFLPRGEPRAARLPGVVLCTGIQGVKELAMPLLAQALADAGFAALTFDYRGFGSSEGARWRPLPYEQVRDVRAAITYLSRHPLVDGQRVGLLGMSFGGAHALVAAAEDERARCVVALEPVTDGRRWLRSLRSEWEWRVFLEELAQDRSARVVHGTPRRVSLYEIMPPDPESRAILQEVARQFPELDVHPEFPLDSAEAFIEYHPEAVVDRIAPRAVLFLHGEVDVLVSPEESILAAARAGEPKRLVLLPGMGHLNWLNPKHPVFSRVVAEVTAWLEQHLAASQPRS</sequence>
<dbReference type="PROSITE" id="PS00189">
    <property type="entry name" value="LIPOYL"/>
    <property type="match status" value="1"/>
</dbReference>